<organism evidence="2 3">
    <name type="scientific">Halapricum desulfuricans</name>
    <dbReference type="NCBI Taxonomy" id="2841257"/>
    <lineage>
        <taxon>Archaea</taxon>
        <taxon>Methanobacteriati</taxon>
        <taxon>Methanobacteriota</taxon>
        <taxon>Stenosarchaea group</taxon>
        <taxon>Halobacteria</taxon>
        <taxon>Halobacteriales</taxon>
        <taxon>Haloarculaceae</taxon>
        <taxon>Halapricum</taxon>
    </lineage>
</organism>
<dbReference type="Proteomes" id="UP000663525">
    <property type="component" value="Chromosome"/>
</dbReference>
<dbReference type="AlphaFoldDB" id="A0A897MYX8"/>
<dbReference type="InterPro" id="IPR006311">
    <property type="entry name" value="TAT_signal"/>
</dbReference>
<feature type="region of interest" description="Disordered" evidence="1">
    <location>
        <begin position="87"/>
        <end position="123"/>
    </location>
</feature>
<gene>
    <name evidence="2" type="ORF">HSR121_0836</name>
</gene>
<feature type="compositionally biased region" description="Basic and acidic residues" evidence="1">
    <location>
        <begin position="94"/>
        <end position="106"/>
    </location>
</feature>
<protein>
    <submittedName>
        <fullName evidence="2">Uncharacterized protein</fullName>
    </submittedName>
</protein>
<dbReference type="EMBL" id="CP064787">
    <property type="protein sequence ID" value="QSG05188.1"/>
    <property type="molecule type" value="Genomic_DNA"/>
</dbReference>
<dbReference type="PROSITE" id="PS51318">
    <property type="entry name" value="TAT"/>
    <property type="match status" value="1"/>
</dbReference>
<dbReference type="RefSeq" id="WP_229114900.1">
    <property type="nucleotide sequence ID" value="NZ_CP064787.1"/>
</dbReference>
<dbReference type="PROSITE" id="PS51257">
    <property type="entry name" value="PROKAR_LIPOPROTEIN"/>
    <property type="match status" value="1"/>
</dbReference>
<reference evidence="2" key="1">
    <citation type="submission" date="2020-11" db="EMBL/GenBank/DDBJ databases">
        <title>Carbohydrate-dependent, anaerobic sulfur respiration: A novel catabolism in halophilic archaea.</title>
        <authorList>
            <person name="Sorokin D.Y."/>
            <person name="Messina E."/>
            <person name="Smedile F."/>
            <person name="La Cono V."/>
            <person name="Hallsworth J.E."/>
            <person name="Yakimov M.M."/>
        </authorList>
    </citation>
    <scope>NUCLEOTIDE SEQUENCE</scope>
    <source>
        <strain evidence="2">HSR12-1</strain>
    </source>
</reference>
<name>A0A897MYX8_9EURY</name>
<evidence type="ECO:0000313" key="2">
    <source>
        <dbReference type="EMBL" id="QSG05188.1"/>
    </source>
</evidence>
<evidence type="ECO:0000256" key="1">
    <source>
        <dbReference type="SAM" id="MobiDB-lite"/>
    </source>
</evidence>
<proteinExistence type="predicted"/>
<accession>A0A897MYX8</accession>
<sequence>MTSRRDLLATLGTVSLAGFAGCSALPFGDGQDEKSDDVALPAATVEPISWPESPFPVAVPSTLAETHRDRARELLTAVPVDPAVPNSAVAEELQSDRERAADRLETDTQEPWPTQELSRWRDRRHAAATVRGTYRAATGEDDAEAVTERRRAVRDELSAFVSAHEYRASSPLEAVLVHAPIEELVSDCRRRTRPGSGYPADPVADPFQAGDAVGLVEFADATLADARGLRDAYLADRSNTSAQWVPLSDTSEQLQIALAHTRSTVQDFLEHDEPPFDADLDGTAGRWLFTEASRRVETMAEEHDVYRDDGDYARAILVAGRTLAAIEALRTTIDGINGDAYRDEVTVESVTRTAERAREALAAIDASESPELAAQLCRPALDTVELLPEVIEEGYADAGRVQGELAWAELYARAVPAATAFVSERLG</sequence>
<dbReference type="GeneID" id="68854470"/>
<evidence type="ECO:0000313" key="3">
    <source>
        <dbReference type="Proteomes" id="UP000663525"/>
    </source>
</evidence>